<keyword evidence="3" id="KW-1185">Reference proteome</keyword>
<feature type="region of interest" description="Disordered" evidence="1">
    <location>
        <begin position="17"/>
        <end position="62"/>
    </location>
</feature>
<sequence length="174" mass="19417">MHLPVLEEHDRLEAYCTQAPKTRAPSPPRKTAPTNKAPHTNPPVKHTVPLTPSGKKARVKTKHAPITVKGKARKNLAWTENMIVNLYAARQEHRTEFTLGNVLAKGAWKSVLETWKELVEDDDNPDTMASVLVCAWGPLTSGCHHSDSFSCDIQFLLQIMLATIEVETKHLVNK</sequence>
<reference evidence="3" key="1">
    <citation type="journal article" date="2018" name="Nat. Microbiol.">
        <title>Leveraging single-cell genomics to expand the fungal tree of life.</title>
        <authorList>
            <person name="Ahrendt S.R."/>
            <person name="Quandt C.A."/>
            <person name="Ciobanu D."/>
            <person name="Clum A."/>
            <person name="Salamov A."/>
            <person name="Andreopoulos B."/>
            <person name="Cheng J.F."/>
            <person name="Woyke T."/>
            <person name="Pelin A."/>
            <person name="Henrissat B."/>
            <person name="Reynolds N.K."/>
            <person name="Benny G.L."/>
            <person name="Smith M.E."/>
            <person name="James T.Y."/>
            <person name="Grigoriev I.V."/>
        </authorList>
    </citation>
    <scope>NUCLEOTIDE SEQUENCE [LARGE SCALE GENOMIC DNA]</scope>
</reference>
<gene>
    <name evidence="2" type="ORF">BDK51DRAFT_42355</name>
</gene>
<evidence type="ECO:0000256" key="1">
    <source>
        <dbReference type="SAM" id="MobiDB-lite"/>
    </source>
</evidence>
<name>A0A4V1IQZ1_9FUNG</name>
<organism evidence="2 3">
    <name type="scientific">Blyttiomyces helicus</name>
    <dbReference type="NCBI Taxonomy" id="388810"/>
    <lineage>
        <taxon>Eukaryota</taxon>
        <taxon>Fungi</taxon>
        <taxon>Fungi incertae sedis</taxon>
        <taxon>Chytridiomycota</taxon>
        <taxon>Chytridiomycota incertae sedis</taxon>
        <taxon>Chytridiomycetes</taxon>
        <taxon>Chytridiomycetes incertae sedis</taxon>
        <taxon>Blyttiomyces</taxon>
    </lineage>
</organism>
<dbReference type="EMBL" id="KZ996847">
    <property type="protein sequence ID" value="RKO88237.1"/>
    <property type="molecule type" value="Genomic_DNA"/>
</dbReference>
<proteinExistence type="predicted"/>
<dbReference type="Proteomes" id="UP000269721">
    <property type="component" value="Unassembled WGS sequence"/>
</dbReference>
<evidence type="ECO:0000313" key="3">
    <source>
        <dbReference type="Proteomes" id="UP000269721"/>
    </source>
</evidence>
<evidence type="ECO:0000313" key="2">
    <source>
        <dbReference type="EMBL" id="RKO88237.1"/>
    </source>
</evidence>
<accession>A0A4V1IQZ1</accession>
<dbReference type="AlphaFoldDB" id="A0A4V1IQZ1"/>
<protein>
    <submittedName>
        <fullName evidence="2">Uncharacterized protein</fullName>
    </submittedName>
</protein>